<protein>
    <submittedName>
        <fullName evidence="2">Zgc:113184</fullName>
    </submittedName>
</protein>
<dbReference type="OMA" id="CDFCQAV"/>
<dbReference type="GO" id="GO:0043124">
    <property type="term" value="P:negative regulation of canonical NF-kappaB signal transduction"/>
    <property type="evidence" value="ECO:0007669"/>
    <property type="project" value="InterPro"/>
</dbReference>
<evidence type="ECO:0000256" key="1">
    <source>
        <dbReference type="SAM" id="MobiDB-lite"/>
    </source>
</evidence>
<accession>A0A9J8DF39</accession>
<name>A0A9J8DF39_CYPCA</name>
<sequence>MHGFNLPGDESKQVRGIRRLNHGTINQYKGSRTSHDLSPVRAQSSPKMGKDRDSISAHAEYSMEEAYAALYQEFVRLQSLCLKQAAIIQHLSDTIQRQQGLATAPTRNFEKPCQCTEERSAHQLLPAESYEHKALGHPTGPHILDAQPGNDLGHIDRGLDKLRLNLDVPDQKQADHDKAVFHYPVKMAENSAWDDLRRVEQHYYANQTSQRLRRPWSSSFLDSELVSQAGGLFMSEVMLQSQVCEFCHAVFPGHTSTRGEFLRHLTTHMT</sequence>
<evidence type="ECO:0000313" key="3">
    <source>
        <dbReference type="Proteomes" id="UP001108240"/>
    </source>
</evidence>
<keyword evidence="3" id="KW-1185">Reference proteome</keyword>
<dbReference type="AlphaFoldDB" id="A0A9J8DF39"/>
<feature type="region of interest" description="Disordered" evidence="1">
    <location>
        <begin position="23"/>
        <end position="55"/>
    </location>
</feature>
<dbReference type="Ensembl" id="ENSCCRT00000151895.1">
    <property type="protein sequence ID" value="ENSCCRP00000175895.1"/>
    <property type="gene ID" value="ENSCCRG00000066066.1"/>
</dbReference>
<reference evidence="2" key="1">
    <citation type="submission" date="2025-08" db="UniProtKB">
        <authorList>
            <consortium name="Ensembl"/>
        </authorList>
    </citation>
    <scope>IDENTIFICATION</scope>
</reference>
<dbReference type="GeneTree" id="ENSGT00390000008712"/>
<dbReference type="InterPro" id="IPR039669">
    <property type="entry name" value="TANK"/>
</dbReference>
<dbReference type="PANTHER" id="PTHR15249">
    <property type="entry name" value="TRAF FAMILY MEMBER-ASSOCIATED NF-KAPPA-B ACTIVATOR"/>
    <property type="match status" value="1"/>
</dbReference>
<proteinExistence type="predicted"/>
<reference evidence="2" key="2">
    <citation type="submission" date="2025-09" db="UniProtKB">
        <authorList>
            <consortium name="Ensembl"/>
        </authorList>
    </citation>
    <scope>IDENTIFICATION</scope>
</reference>
<dbReference type="Proteomes" id="UP001108240">
    <property type="component" value="Unplaced"/>
</dbReference>
<dbReference type="PANTHER" id="PTHR15249:SF0">
    <property type="entry name" value="TRAF FAMILY MEMBER-ASSOCIATED NF-KAPPA-B ACTIVATOR"/>
    <property type="match status" value="1"/>
</dbReference>
<evidence type="ECO:0000313" key="2">
    <source>
        <dbReference type="Ensembl" id="ENSCCRP00000175895.1"/>
    </source>
</evidence>
<organism evidence="2 3">
    <name type="scientific">Cyprinus carpio carpio</name>
    <dbReference type="NCBI Taxonomy" id="630221"/>
    <lineage>
        <taxon>Eukaryota</taxon>
        <taxon>Metazoa</taxon>
        <taxon>Chordata</taxon>
        <taxon>Craniata</taxon>
        <taxon>Vertebrata</taxon>
        <taxon>Euteleostomi</taxon>
        <taxon>Actinopterygii</taxon>
        <taxon>Neopterygii</taxon>
        <taxon>Teleostei</taxon>
        <taxon>Ostariophysi</taxon>
        <taxon>Cypriniformes</taxon>
        <taxon>Cyprinidae</taxon>
        <taxon>Cyprininae</taxon>
        <taxon>Cyprinus</taxon>
    </lineage>
</organism>